<proteinExistence type="predicted"/>
<sequence>MKNVENADLENSIDDLICPIADDYSLAILSATRGEGKTVRELSREFEIPIATCYRRVDKLLETPLLDMKEKKLTEDGRRATVFRTGVSFIEISFSLEEKSLNVNIEPDKK</sequence>
<reference evidence="1 2" key="1">
    <citation type="journal article" date="2016" name="Sci. Rep.">
        <title>Metabolic traits of an uncultured archaeal lineage -MSBL1- from brine pools of the Red Sea.</title>
        <authorList>
            <person name="Mwirichia R."/>
            <person name="Alam I."/>
            <person name="Rashid M."/>
            <person name="Vinu M."/>
            <person name="Ba-Alawi W."/>
            <person name="Anthony Kamau A."/>
            <person name="Kamanda Ngugi D."/>
            <person name="Goker M."/>
            <person name="Klenk H.P."/>
            <person name="Bajic V."/>
            <person name="Stingl U."/>
        </authorList>
    </citation>
    <scope>NUCLEOTIDE SEQUENCE [LARGE SCALE GENOMIC DNA]</scope>
    <source>
        <strain evidence="1">SCGC-AAA259I09</strain>
    </source>
</reference>
<evidence type="ECO:0000313" key="1">
    <source>
        <dbReference type="EMBL" id="KXA94251.1"/>
    </source>
</evidence>
<accession>A0A133UJ41</accession>
<dbReference type="SUPFAM" id="SSF46785">
    <property type="entry name" value="Winged helix' DNA-binding domain"/>
    <property type="match status" value="1"/>
</dbReference>
<dbReference type="AlphaFoldDB" id="A0A133UJ41"/>
<dbReference type="EMBL" id="LHXR01000198">
    <property type="protein sequence ID" value="KXA94251.1"/>
    <property type="molecule type" value="Genomic_DNA"/>
</dbReference>
<dbReference type="Proteomes" id="UP000070463">
    <property type="component" value="Unassembled WGS sequence"/>
</dbReference>
<dbReference type="InterPro" id="IPR036390">
    <property type="entry name" value="WH_DNA-bd_sf"/>
</dbReference>
<dbReference type="InterPro" id="IPR036388">
    <property type="entry name" value="WH-like_DNA-bd_sf"/>
</dbReference>
<protein>
    <recommendedName>
        <fullName evidence="3">HTH iclR-type domain-containing protein</fullName>
    </recommendedName>
</protein>
<dbReference type="Pfam" id="PF12840">
    <property type="entry name" value="HTH_20"/>
    <property type="match status" value="1"/>
</dbReference>
<organism evidence="1 2">
    <name type="scientific">candidate division MSBL1 archaeon SCGC-AAA259I09</name>
    <dbReference type="NCBI Taxonomy" id="1698267"/>
    <lineage>
        <taxon>Archaea</taxon>
        <taxon>Methanobacteriati</taxon>
        <taxon>Methanobacteriota</taxon>
        <taxon>candidate division MSBL1</taxon>
    </lineage>
</organism>
<comment type="caution">
    <text evidence="1">The sequence shown here is derived from an EMBL/GenBank/DDBJ whole genome shotgun (WGS) entry which is preliminary data.</text>
</comment>
<evidence type="ECO:0008006" key="3">
    <source>
        <dbReference type="Google" id="ProtNLM"/>
    </source>
</evidence>
<name>A0A133UJ41_9EURY</name>
<gene>
    <name evidence="1" type="ORF">AKJ37_07795</name>
</gene>
<evidence type="ECO:0000313" key="2">
    <source>
        <dbReference type="Proteomes" id="UP000070463"/>
    </source>
</evidence>
<dbReference type="Gene3D" id="1.10.10.10">
    <property type="entry name" value="Winged helix-like DNA-binding domain superfamily/Winged helix DNA-binding domain"/>
    <property type="match status" value="1"/>
</dbReference>
<keyword evidence="2" id="KW-1185">Reference proteome</keyword>